<evidence type="ECO:0000256" key="1">
    <source>
        <dbReference type="ARBA" id="ARBA00001917"/>
    </source>
</evidence>
<feature type="domain" description="Nitroreductase" evidence="9">
    <location>
        <begin position="55"/>
        <end position="209"/>
    </location>
</feature>
<evidence type="ECO:0000256" key="5">
    <source>
        <dbReference type="ARBA" id="ARBA00022857"/>
    </source>
</evidence>
<keyword evidence="5" id="KW-0521">NADP</keyword>
<evidence type="ECO:0000256" key="3">
    <source>
        <dbReference type="ARBA" id="ARBA00022630"/>
    </source>
</evidence>
<evidence type="ECO:0000313" key="11">
    <source>
        <dbReference type="Proteomes" id="UP000256977"/>
    </source>
</evidence>
<proteinExistence type="inferred from homology"/>
<name>A0A3D9IS75_9BACL</name>
<comment type="cofactor">
    <cofactor evidence="1">
        <name>FMN</name>
        <dbReference type="ChEBI" id="CHEBI:58210"/>
    </cofactor>
</comment>
<accession>A0A3D9IS75</accession>
<feature type="region of interest" description="Disordered" evidence="8">
    <location>
        <begin position="1"/>
        <end position="33"/>
    </location>
</feature>
<dbReference type="Gene3D" id="3.40.109.10">
    <property type="entry name" value="NADH Oxidase"/>
    <property type="match status" value="1"/>
</dbReference>
<evidence type="ECO:0000256" key="4">
    <source>
        <dbReference type="ARBA" id="ARBA00022643"/>
    </source>
</evidence>
<feature type="compositionally biased region" description="Basic and acidic residues" evidence="8">
    <location>
        <begin position="1"/>
        <end position="13"/>
    </location>
</feature>
<keyword evidence="6" id="KW-0560">Oxidoreductase</keyword>
<dbReference type="SUPFAM" id="SSF55469">
    <property type="entry name" value="FMN-dependent nitroreductase-like"/>
    <property type="match status" value="1"/>
</dbReference>
<dbReference type="InterPro" id="IPR029479">
    <property type="entry name" value="Nitroreductase"/>
</dbReference>
<dbReference type="RefSeq" id="WP_246016690.1">
    <property type="nucleotide sequence ID" value="NZ_QRDZ01000023.1"/>
</dbReference>
<dbReference type="AlphaFoldDB" id="A0A3D9IS75"/>
<dbReference type="CDD" id="cd02135">
    <property type="entry name" value="YdjA-like"/>
    <property type="match status" value="1"/>
</dbReference>
<dbReference type="PANTHER" id="PTHR43821:SF1">
    <property type="entry name" value="NAD(P)H NITROREDUCTASE YDJA-RELATED"/>
    <property type="match status" value="1"/>
</dbReference>
<dbReference type="PANTHER" id="PTHR43821">
    <property type="entry name" value="NAD(P)H NITROREDUCTASE YDJA-RELATED"/>
    <property type="match status" value="1"/>
</dbReference>
<dbReference type="GO" id="GO:0016491">
    <property type="term" value="F:oxidoreductase activity"/>
    <property type="evidence" value="ECO:0007669"/>
    <property type="project" value="UniProtKB-KW"/>
</dbReference>
<evidence type="ECO:0000256" key="7">
    <source>
        <dbReference type="ARBA" id="ARBA00023027"/>
    </source>
</evidence>
<comment type="caution">
    <text evidence="10">The sequence shown here is derived from an EMBL/GenBank/DDBJ whole genome shotgun (WGS) entry which is preliminary data.</text>
</comment>
<dbReference type="InterPro" id="IPR026021">
    <property type="entry name" value="YdjA-like"/>
</dbReference>
<keyword evidence="11" id="KW-1185">Reference proteome</keyword>
<comment type="similarity">
    <text evidence="2">Belongs to the nitroreductase family.</text>
</comment>
<organism evidence="10 11">
    <name type="scientific">Cohnella phaseoli</name>
    <dbReference type="NCBI Taxonomy" id="456490"/>
    <lineage>
        <taxon>Bacteria</taxon>
        <taxon>Bacillati</taxon>
        <taxon>Bacillota</taxon>
        <taxon>Bacilli</taxon>
        <taxon>Bacillales</taxon>
        <taxon>Paenibacillaceae</taxon>
        <taxon>Cohnella</taxon>
    </lineage>
</organism>
<dbReference type="InterPro" id="IPR052530">
    <property type="entry name" value="NAD(P)H_nitroreductase"/>
</dbReference>
<gene>
    <name evidence="10" type="ORF">DFP98_12341</name>
</gene>
<keyword evidence="7" id="KW-0520">NAD</keyword>
<sequence length="231" mass="26126">MTDKGPTEVERDSSGGVDPAEGRDAAVTKTESVEVEHEAAGVVGPVGVGTLEAVVRGRRTVRKFNGKPLDKRTVLELLEAASWAPFHSREEPWRFILFCGDGRKKFAEAMVATLNKETKAEWGEWFEDQFCRLIPAHLLVVIPADPRQKVWEDAFAAASALIQNFQLLAWERRIGVVWKTNEYNWDPRFHRAVGVKPEERIVGTLHIGYFDRVPRAGKRMPIDQLLTCFEE</sequence>
<evidence type="ECO:0000259" key="9">
    <source>
        <dbReference type="Pfam" id="PF00881"/>
    </source>
</evidence>
<evidence type="ECO:0000256" key="8">
    <source>
        <dbReference type="SAM" id="MobiDB-lite"/>
    </source>
</evidence>
<reference evidence="10 11" key="1">
    <citation type="submission" date="2018-07" db="EMBL/GenBank/DDBJ databases">
        <title>Genomic Encyclopedia of Type Strains, Phase III (KMG-III): the genomes of soil and plant-associated and newly described type strains.</title>
        <authorList>
            <person name="Whitman W."/>
        </authorList>
    </citation>
    <scope>NUCLEOTIDE SEQUENCE [LARGE SCALE GENOMIC DNA]</scope>
    <source>
        <strain evidence="10 11">CECT 7287</strain>
    </source>
</reference>
<dbReference type="EMBL" id="QRDZ01000023">
    <property type="protein sequence ID" value="RED64369.1"/>
    <property type="molecule type" value="Genomic_DNA"/>
</dbReference>
<evidence type="ECO:0000256" key="6">
    <source>
        <dbReference type="ARBA" id="ARBA00023002"/>
    </source>
</evidence>
<protein>
    <submittedName>
        <fullName evidence="10">Nitroreductase</fullName>
    </submittedName>
</protein>
<dbReference type="Pfam" id="PF00881">
    <property type="entry name" value="Nitroreductase"/>
    <property type="match status" value="1"/>
</dbReference>
<dbReference type="InterPro" id="IPR000415">
    <property type="entry name" value="Nitroreductase-like"/>
</dbReference>
<feature type="compositionally biased region" description="Basic and acidic residues" evidence="8">
    <location>
        <begin position="20"/>
        <end position="33"/>
    </location>
</feature>
<dbReference type="Proteomes" id="UP000256977">
    <property type="component" value="Unassembled WGS sequence"/>
</dbReference>
<evidence type="ECO:0000313" key="10">
    <source>
        <dbReference type="EMBL" id="RED64369.1"/>
    </source>
</evidence>
<keyword evidence="3" id="KW-0285">Flavoprotein</keyword>
<keyword evidence="4" id="KW-0288">FMN</keyword>
<evidence type="ECO:0000256" key="2">
    <source>
        <dbReference type="ARBA" id="ARBA00007118"/>
    </source>
</evidence>